<dbReference type="PRINTS" id="PR01415">
    <property type="entry name" value="ANKYRIN"/>
</dbReference>
<dbReference type="PROSITE" id="PS50297">
    <property type="entry name" value="ANK_REP_REGION"/>
    <property type="match status" value="4"/>
</dbReference>
<keyword evidence="15" id="KW-1185">Reference proteome</keyword>
<dbReference type="InterPro" id="IPR056760">
    <property type="entry name" value="RING_XB3-like"/>
</dbReference>
<dbReference type="SUPFAM" id="SSF57850">
    <property type="entry name" value="RING/U-box"/>
    <property type="match status" value="1"/>
</dbReference>
<dbReference type="Gene3D" id="3.30.40.10">
    <property type="entry name" value="Zinc/RING finger domain, C3HC4 (zinc finger)"/>
    <property type="match status" value="1"/>
</dbReference>
<dbReference type="PROSITE" id="PS50088">
    <property type="entry name" value="ANK_REPEAT"/>
    <property type="match status" value="5"/>
</dbReference>
<evidence type="ECO:0000313" key="15">
    <source>
        <dbReference type="Proteomes" id="UP001231189"/>
    </source>
</evidence>
<dbReference type="Pfam" id="PF07727">
    <property type="entry name" value="RVT_2"/>
    <property type="match status" value="1"/>
</dbReference>
<proteinExistence type="predicted"/>
<dbReference type="Pfam" id="PF24921">
    <property type="entry name" value="RING_XB3-XBAT31"/>
    <property type="match status" value="1"/>
</dbReference>
<dbReference type="PANTHER" id="PTHR24161:SF85">
    <property type="entry name" value="PALMITOYLTRANSFERASE HIP14"/>
    <property type="match status" value="1"/>
</dbReference>
<dbReference type="SUPFAM" id="SSF48403">
    <property type="entry name" value="Ankyrin repeat"/>
    <property type="match status" value="1"/>
</dbReference>
<gene>
    <name evidence="14" type="ORF">QYE76_032299</name>
</gene>
<evidence type="ECO:0000256" key="7">
    <source>
        <dbReference type="ARBA" id="ARBA00022771"/>
    </source>
</evidence>
<dbReference type="Gene3D" id="1.25.40.20">
    <property type="entry name" value="Ankyrin repeat-containing domain"/>
    <property type="match status" value="2"/>
</dbReference>
<dbReference type="PROSITE" id="PS50089">
    <property type="entry name" value="ZF_RING_2"/>
    <property type="match status" value="1"/>
</dbReference>
<dbReference type="InterPro" id="IPR017907">
    <property type="entry name" value="Znf_RING_CS"/>
</dbReference>
<dbReference type="EC" id="2.3.2.27" evidence="3"/>
<keyword evidence="9" id="KW-0862">Zinc</keyword>
<feature type="repeat" description="ANK" evidence="11">
    <location>
        <begin position="815"/>
        <end position="836"/>
    </location>
</feature>
<dbReference type="EMBL" id="JAUUTY010000007">
    <property type="protein sequence ID" value="KAK1608626.1"/>
    <property type="molecule type" value="Genomic_DNA"/>
</dbReference>
<evidence type="ECO:0000256" key="3">
    <source>
        <dbReference type="ARBA" id="ARBA00012483"/>
    </source>
</evidence>
<dbReference type="Pfam" id="PF12796">
    <property type="entry name" value="Ank_2"/>
    <property type="match status" value="2"/>
</dbReference>
<dbReference type="Pfam" id="PF00023">
    <property type="entry name" value="Ank"/>
    <property type="match status" value="2"/>
</dbReference>
<evidence type="ECO:0000256" key="8">
    <source>
        <dbReference type="ARBA" id="ARBA00022786"/>
    </source>
</evidence>
<dbReference type="GO" id="GO:0061630">
    <property type="term" value="F:ubiquitin protein ligase activity"/>
    <property type="evidence" value="ECO:0007669"/>
    <property type="project" value="UniProtKB-EC"/>
</dbReference>
<evidence type="ECO:0000256" key="2">
    <source>
        <dbReference type="ARBA" id="ARBA00004906"/>
    </source>
</evidence>
<evidence type="ECO:0000256" key="4">
    <source>
        <dbReference type="ARBA" id="ARBA00022679"/>
    </source>
</evidence>
<evidence type="ECO:0000259" key="13">
    <source>
        <dbReference type="PROSITE" id="PS50089"/>
    </source>
</evidence>
<dbReference type="GO" id="GO:0008270">
    <property type="term" value="F:zinc ion binding"/>
    <property type="evidence" value="ECO:0007669"/>
    <property type="project" value="UniProtKB-KW"/>
</dbReference>
<reference evidence="14" key="1">
    <citation type="submission" date="2023-07" db="EMBL/GenBank/DDBJ databases">
        <title>A chromosome-level genome assembly of Lolium multiflorum.</title>
        <authorList>
            <person name="Chen Y."/>
            <person name="Copetti D."/>
            <person name="Kolliker R."/>
            <person name="Studer B."/>
        </authorList>
    </citation>
    <scope>NUCLEOTIDE SEQUENCE</scope>
    <source>
        <strain evidence="14">02402/16</strain>
        <tissue evidence="14">Leaf</tissue>
    </source>
</reference>
<accession>A0AAD8QTF0</accession>
<evidence type="ECO:0000256" key="6">
    <source>
        <dbReference type="ARBA" id="ARBA00022737"/>
    </source>
</evidence>
<dbReference type="PANTHER" id="PTHR24161">
    <property type="entry name" value="ANK_REP_REGION DOMAIN-CONTAINING PROTEIN-RELATED"/>
    <property type="match status" value="1"/>
</dbReference>
<evidence type="ECO:0000256" key="12">
    <source>
        <dbReference type="PROSITE-ProRule" id="PRU00175"/>
    </source>
</evidence>
<dbReference type="Proteomes" id="UP001231189">
    <property type="component" value="Unassembled WGS sequence"/>
</dbReference>
<feature type="repeat" description="ANK" evidence="11">
    <location>
        <begin position="781"/>
        <end position="813"/>
    </location>
</feature>
<keyword evidence="5" id="KW-0479">Metal-binding</keyword>
<dbReference type="SMART" id="SM00184">
    <property type="entry name" value="RING"/>
    <property type="match status" value="1"/>
</dbReference>
<dbReference type="InterPro" id="IPR001841">
    <property type="entry name" value="Znf_RING"/>
</dbReference>
<evidence type="ECO:0000256" key="10">
    <source>
        <dbReference type="ARBA" id="ARBA00023043"/>
    </source>
</evidence>
<keyword evidence="6" id="KW-0677">Repeat</keyword>
<keyword evidence="7 12" id="KW-0863">Zinc-finger</keyword>
<keyword evidence="10 11" id="KW-0040">ANK repeat</keyword>
<dbReference type="InterPro" id="IPR013083">
    <property type="entry name" value="Znf_RING/FYVE/PHD"/>
</dbReference>
<evidence type="ECO:0000256" key="5">
    <source>
        <dbReference type="ARBA" id="ARBA00022723"/>
    </source>
</evidence>
<feature type="domain" description="RING-type" evidence="13">
    <location>
        <begin position="1019"/>
        <end position="1069"/>
    </location>
</feature>
<evidence type="ECO:0000256" key="11">
    <source>
        <dbReference type="PROSITE-ProRule" id="PRU00023"/>
    </source>
</evidence>
<dbReference type="InterPro" id="IPR002110">
    <property type="entry name" value="Ankyrin_rpt"/>
</dbReference>
<keyword evidence="4" id="KW-0808">Transferase</keyword>
<name>A0AAD8QTF0_LOLMU</name>
<dbReference type="SMART" id="SM00248">
    <property type="entry name" value="ANK"/>
    <property type="match status" value="5"/>
</dbReference>
<dbReference type="AlphaFoldDB" id="A0AAD8QTF0"/>
<comment type="caution">
    <text evidence="14">The sequence shown here is derived from an EMBL/GenBank/DDBJ whole genome shotgun (WGS) entry which is preliminary data.</text>
</comment>
<protein>
    <recommendedName>
        <fullName evidence="3">RING-type E3 ubiquitin transferase</fullName>
        <ecNumber evidence="3">2.3.2.27</ecNumber>
    </recommendedName>
</protein>
<comment type="catalytic activity">
    <reaction evidence="1">
        <text>S-ubiquitinyl-[E2 ubiquitin-conjugating enzyme]-L-cysteine + [acceptor protein]-L-lysine = [E2 ubiquitin-conjugating enzyme]-L-cysteine + N(6)-ubiquitinyl-[acceptor protein]-L-lysine.</text>
        <dbReference type="EC" id="2.3.2.27"/>
    </reaction>
</comment>
<dbReference type="PROSITE" id="PS00518">
    <property type="entry name" value="ZF_RING_1"/>
    <property type="match status" value="1"/>
</dbReference>
<feature type="repeat" description="ANK" evidence="11">
    <location>
        <begin position="921"/>
        <end position="953"/>
    </location>
</feature>
<evidence type="ECO:0000256" key="1">
    <source>
        <dbReference type="ARBA" id="ARBA00000900"/>
    </source>
</evidence>
<sequence>MFCAAAPITEKANDNDHETLSKVATEPRRSTRERTTPDWYDPCLNLMIVDNNDEDPATYEEAMMSPDSNKWQEAMKSEMGSMYDNKVWTLVDLPDSRKAFENKWIFKRKTDADGNVTVYKARLVAKGFRQIQGVDYDETFSPVAKLKSVRILLAIAAFFDYEIWQMDVKTAFLNGDIEEELYMVQPKGFVDPKNADKERKMHNHTFGEVFERDTPRVARPSRAATRVRRSYDEDVIAPSFEDEEDNGIPNASSFPCIDFLRTAKKIENRPKALMELYREVTNDDDRTIQRGKIRNIQLPAIRYFTYYLGTSILGRENTSNISSYHLAFLVAALTGSTPYHLRALIARRLSNKGPIYGGIVASRIVAYLGLSVDPSDEKLIPIKLDIAAMKGHQFVRTNSNLENIVYRMLFIDGDEREIPLLQADLFSVRRRPWSRSKEEVDEQLRILCFHEQHDSEDAEPSDRYTVTYPGASSSFTKDMILLHHITEAPPHGHCGVDLHLGQKPKLGGRYIDISLIYISYLVGHAIKLGKWLQDPTQKYSSVSNKLPKNMVYHLHIHQDGLVGLRVGARGGVTVVEYKTDVDDHISFIEETSYDDAISLSSEDNDFCSCESDDSMSSHENHSTMKLLLRGPQYKGTKDFDKQCLFGNDMYLTERSIGWDNVVRMFNIHEEDIVLFGFHEKYGVMHLVVHTLLPEGRSTMGLLGMMGDSFGCSATGERLVSAARDGDIQEARALLELNPRLARYSTFGIRNSPLHYSAAKGHHEIVSLLIESGVDINLRNCRGQTALMQACLYGHWKVVQILVLFKANIHKKDCFSGATAIHFAALKGHTRCIRLLVADYVPSVPDFWNSMHVTPTDETNKEAFDGGNLRRLVNAKSDGGVTALHLAALHGHAESLQLLLDLGASVSEITVNDGSTIDLIGSGSTPLHYAACGGSVVCCQLLIAAGADMGVENANGLTPLMVARSWHKTSAEGILSKHPEGRVRILPSPYLSLPLMSIVKIARECGWRKTSVSSTCHDPCVICLEMECTVAAEGCGHEFCTKCALYLCSTTSSSTSIRGVPGSISCPLCRHTIVSFVKLTSTTPIKELPWTSSSLALCAAGTGTASKCTSSLHRHSDMRRIRSSSVHLGCSSFRSGKLSSIKMNCAGLDETMPCLVSCLRPDARRSSSYRERISRYSEFS</sequence>
<feature type="repeat" description="ANK" evidence="11">
    <location>
        <begin position="878"/>
        <end position="910"/>
    </location>
</feature>
<feature type="repeat" description="ANK" evidence="11">
    <location>
        <begin position="748"/>
        <end position="780"/>
    </location>
</feature>
<evidence type="ECO:0000313" key="14">
    <source>
        <dbReference type="EMBL" id="KAK1608626.1"/>
    </source>
</evidence>
<keyword evidence="8" id="KW-0833">Ubl conjugation pathway</keyword>
<comment type="pathway">
    <text evidence="2">Protein modification; protein ubiquitination.</text>
</comment>
<dbReference type="InterPro" id="IPR036770">
    <property type="entry name" value="Ankyrin_rpt-contain_sf"/>
</dbReference>
<evidence type="ECO:0000256" key="9">
    <source>
        <dbReference type="ARBA" id="ARBA00022833"/>
    </source>
</evidence>
<dbReference type="InterPro" id="IPR013103">
    <property type="entry name" value="RVT_2"/>
</dbReference>
<organism evidence="14 15">
    <name type="scientific">Lolium multiflorum</name>
    <name type="common">Italian ryegrass</name>
    <name type="synonym">Lolium perenne subsp. multiflorum</name>
    <dbReference type="NCBI Taxonomy" id="4521"/>
    <lineage>
        <taxon>Eukaryota</taxon>
        <taxon>Viridiplantae</taxon>
        <taxon>Streptophyta</taxon>
        <taxon>Embryophyta</taxon>
        <taxon>Tracheophyta</taxon>
        <taxon>Spermatophyta</taxon>
        <taxon>Magnoliopsida</taxon>
        <taxon>Liliopsida</taxon>
        <taxon>Poales</taxon>
        <taxon>Poaceae</taxon>
        <taxon>BOP clade</taxon>
        <taxon>Pooideae</taxon>
        <taxon>Poodae</taxon>
        <taxon>Poeae</taxon>
        <taxon>Poeae Chloroplast Group 2 (Poeae type)</taxon>
        <taxon>Loliodinae</taxon>
        <taxon>Loliinae</taxon>
        <taxon>Lolium</taxon>
    </lineage>
</organism>